<keyword evidence="2 7" id="KW-0932">Cytokinin signaling pathway</keyword>
<accession>A0A660KM50</accession>
<comment type="subcellular location">
    <subcellularLocation>
        <location evidence="7">Cytoplasm</location>
        <location evidence="7">Cytosol</location>
    </subcellularLocation>
    <subcellularLocation>
        <location evidence="7">Nucleus</location>
    </subcellularLocation>
</comment>
<evidence type="ECO:0000313" key="10">
    <source>
        <dbReference type="EMBL" id="KAE8037473.1"/>
    </source>
</evidence>
<dbReference type="GO" id="GO:0005634">
    <property type="term" value="C:nucleus"/>
    <property type="evidence" value="ECO:0007669"/>
    <property type="project" value="UniProtKB-SubCell"/>
</dbReference>
<feature type="coiled-coil region" evidence="8">
    <location>
        <begin position="200"/>
        <end position="227"/>
    </location>
</feature>
<dbReference type="GO" id="GO:0000160">
    <property type="term" value="P:phosphorelay signal transduction system"/>
    <property type="evidence" value="ECO:0007669"/>
    <property type="project" value="UniProtKB-UniRule"/>
</dbReference>
<dbReference type="Pfam" id="PF01627">
    <property type="entry name" value="Hpt"/>
    <property type="match status" value="1"/>
</dbReference>
<evidence type="ECO:0000256" key="5">
    <source>
        <dbReference type="ARBA" id="ARBA00023242"/>
    </source>
</evidence>
<feature type="domain" description="HPt" evidence="9">
    <location>
        <begin position="129"/>
        <end position="231"/>
    </location>
</feature>
<dbReference type="InterPro" id="IPR045871">
    <property type="entry name" value="AHP1-5/YPD1"/>
</dbReference>
<dbReference type="AlphaFoldDB" id="A0A660KM50"/>
<dbReference type="InterPro" id="IPR008207">
    <property type="entry name" value="Sig_transdc_His_kin_Hpt_dom"/>
</dbReference>
<keyword evidence="8" id="KW-0175">Coiled coil</keyword>
<evidence type="ECO:0000256" key="2">
    <source>
        <dbReference type="ARBA" id="ARBA00022864"/>
    </source>
</evidence>
<dbReference type="EMBL" id="CM017324">
    <property type="protein sequence ID" value="KAE8037473.1"/>
    <property type="molecule type" value="Genomic_DNA"/>
</dbReference>
<reference evidence="10 11" key="1">
    <citation type="submission" date="2019-06" db="EMBL/GenBank/DDBJ databases">
        <title>A chromosomal-level reference genome of Carpinus fangiana (Coryloideae, Betulaceae).</title>
        <authorList>
            <person name="Yang X."/>
            <person name="Wang Z."/>
            <person name="Zhang L."/>
            <person name="Hao G."/>
            <person name="Liu J."/>
            <person name="Yang Y."/>
        </authorList>
    </citation>
    <scope>NUCLEOTIDE SEQUENCE [LARGE SCALE GENOMIC DNA]</scope>
    <source>
        <strain evidence="10">Cfa_2016G</strain>
        <tissue evidence="10">Leaf</tissue>
    </source>
</reference>
<name>A0A660KM50_9ROSI</name>
<evidence type="ECO:0000256" key="1">
    <source>
        <dbReference type="ARBA" id="ARBA00022490"/>
    </source>
</evidence>
<protein>
    <recommendedName>
        <fullName evidence="7">Histidine-containing phosphotransfer protein</fullName>
    </recommendedName>
</protein>
<dbReference type="CDD" id="cd00088">
    <property type="entry name" value="HPT"/>
    <property type="match status" value="1"/>
</dbReference>
<keyword evidence="4 7" id="KW-0902">Two-component regulatory system</keyword>
<keyword evidence="5" id="KW-0539">Nucleus</keyword>
<keyword evidence="6" id="KW-0597">Phosphoprotein</keyword>
<dbReference type="Proteomes" id="UP000327013">
    <property type="component" value="Chromosome 4"/>
</dbReference>
<feature type="modified residue" description="Phosphohistidine" evidence="6">
    <location>
        <position position="170"/>
    </location>
</feature>
<dbReference type="GO" id="GO:0009736">
    <property type="term" value="P:cytokinin-activated signaling pathway"/>
    <property type="evidence" value="ECO:0007669"/>
    <property type="project" value="UniProtKB-KW"/>
</dbReference>
<evidence type="ECO:0000313" key="11">
    <source>
        <dbReference type="Proteomes" id="UP000327013"/>
    </source>
</evidence>
<comment type="function">
    <text evidence="7">Functions as a two-component phosphorelay mediators between cytokinin sensor histidine kinases and response regulators (B-type ARRs). Plays an important role in propagating cytokinin signal transduction.</text>
</comment>
<evidence type="ECO:0000256" key="6">
    <source>
        <dbReference type="PROSITE-ProRule" id="PRU00110"/>
    </source>
</evidence>
<evidence type="ECO:0000259" key="9">
    <source>
        <dbReference type="PROSITE" id="PS50894"/>
    </source>
</evidence>
<dbReference type="PANTHER" id="PTHR28242">
    <property type="entry name" value="PHOSPHORELAY INTERMEDIATE PROTEIN YPD1"/>
    <property type="match status" value="1"/>
</dbReference>
<evidence type="ECO:0000256" key="8">
    <source>
        <dbReference type="SAM" id="Coils"/>
    </source>
</evidence>
<sequence>MGSAALAAKAGRNRRFGNMTTMKMTTINTAATLDLIQHYPLNFPFSHSDKCSIYIYIITWRVKAFQLTIKRELLSFSLRFSFFSLSQRKKMAGADNLRAQLNNYIKDMHDQGILDKHFEHVTTLQNEYNPYFVLEIVSIFCRDAENGIAEVKKFLDEPVVDYVKAIDYVHQLRGGSSSLGGNRMAIACHELRQATQNNKKEECLQALEKVKREFNTLREKLDLISQMERTILTNEGRMVQYC</sequence>
<comment type="domain">
    <text evidence="7">Histidine-containing phosphotransfer domain (HPt) contains an active histidine that mediates the phosphotransfer.</text>
</comment>
<dbReference type="SUPFAM" id="SSF47226">
    <property type="entry name" value="Histidine-containing phosphotransfer domain, HPT domain"/>
    <property type="match status" value="1"/>
</dbReference>
<dbReference type="InterPro" id="IPR036641">
    <property type="entry name" value="HPT_dom_sf"/>
</dbReference>
<gene>
    <name evidence="10" type="ORF">FH972_010060</name>
</gene>
<dbReference type="PROSITE" id="PS50894">
    <property type="entry name" value="HPT"/>
    <property type="match status" value="1"/>
</dbReference>
<keyword evidence="11" id="KW-1185">Reference proteome</keyword>
<keyword evidence="3" id="KW-0007">Acetylation</keyword>
<dbReference type="PANTHER" id="PTHR28242:SF30">
    <property type="entry name" value="HISTIDINE-CONTAINING PHOSPHOTRANSFER PROTEIN 2"/>
    <property type="match status" value="1"/>
</dbReference>
<evidence type="ECO:0000256" key="3">
    <source>
        <dbReference type="ARBA" id="ARBA00022990"/>
    </source>
</evidence>
<dbReference type="GO" id="GO:0043424">
    <property type="term" value="F:protein histidine kinase binding"/>
    <property type="evidence" value="ECO:0007669"/>
    <property type="project" value="UniProtKB-UniRule"/>
</dbReference>
<dbReference type="FunFam" id="1.20.120.160:FF:000001">
    <property type="entry name" value="Histidine-containing phosphotransfer protein 1"/>
    <property type="match status" value="1"/>
</dbReference>
<dbReference type="GO" id="GO:0009927">
    <property type="term" value="F:histidine phosphotransfer kinase activity"/>
    <property type="evidence" value="ECO:0007669"/>
    <property type="project" value="UniProtKB-UniRule"/>
</dbReference>
<dbReference type="GO" id="GO:0005829">
    <property type="term" value="C:cytosol"/>
    <property type="evidence" value="ECO:0007669"/>
    <property type="project" value="UniProtKB-SubCell"/>
</dbReference>
<dbReference type="Gene3D" id="1.20.120.160">
    <property type="entry name" value="HPT domain"/>
    <property type="match status" value="1"/>
</dbReference>
<organism evidence="10 11">
    <name type="scientific">Carpinus fangiana</name>
    <dbReference type="NCBI Taxonomy" id="176857"/>
    <lineage>
        <taxon>Eukaryota</taxon>
        <taxon>Viridiplantae</taxon>
        <taxon>Streptophyta</taxon>
        <taxon>Embryophyta</taxon>
        <taxon>Tracheophyta</taxon>
        <taxon>Spermatophyta</taxon>
        <taxon>Magnoliopsida</taxon>
        <taxon>eudicotyledons</taxon>
        <taxon>Gunneridae</taxon>
        <taxon>Pentapetalae</taxon>
        <taxon>rosids</taxon>
        <taxon>fabids</taxon>
        <taxon>Fagales</taxon>
        <taxon>Betulaceae</taxon>
        <taxon>Carpinus</taxon>
    </lineage>
</organism>
<dbReference type="OrthoDB" id="591185at2759"/>
<proteinExistence type="predicted"/>
<evidence type="ECO:0000256" key="7">
    <source>
        <dbReference type="RuleBase" id="RU369004"/>
    </source>
</evidence>
<keyword evidence="1" id="KW-0963">Cytoplasm</keyword>
<evidence type="ECO:0000256" key="4">
    <source>
        <dbReference type="ARBA" id="ARBA00023012"/>
    </source>
</evidence>